<dbReference type="Proteomes" id="UP000282674">
    <property type="component" value="Unassembled WGS sequence"/>
</dbReference>
<dbReference type="OrthoDB" id="3217869at2"/>
<evidence type="ECO:0000256" key="1">
    <source>
        <dbReference type="SAM" id="Phobius"/>
    </source>
</evidence>
<evidence type="ECO:0000313" key="2">
    <source>
        <dbReference type="EMBL" id="RMI44358.1"/>
    </source>
</evidence>
<feature type="transmembrane region" description="Helical" evidence="1">
    <location>
        <begin position="294"/>
        <end position="317"/>
    </location>
</feature>
<dbReference type="AlphaFoldDB" id="A0A3M2MB14"/>
<evidence type="ECO:0008006" key="4">
    <source>
        <dbReference type="Google" id="ProtNLM"/>
    </source>
</evidence>
<keyword evidence="1" id="KW-0812">Transmembrane</keyword>
<protein>
    <recommendedName>
        <fullName evidence="4">ABC transporter permease</fullName>
    </recommendedName>
</protein>
<feature type="transmembrane region" description="Helical" evidence="1">
    <location>
        <begin position="211"/>
        <end position="230"/>
    </location>
</feature>
<dbReference type="EMBL" id="RFFG01000019">
    <property type="protein sequence ID" value="RMI44358.1"/>
    <property type="molecule type" value="Genomic_DNA"/>
</dbReference>
<name>A0A3M2MB14_9ACTN</name>
<gene>
    <name evidence="2" type="ORF">EBO15_13265</name>
</gene>
<evidence type="ECO:0000313" key="3">
    <source>
        <dbReference type="Proteomes" id="UP000282674"/>
    </source>
</evidence>
<reference evidence="2 3" key="1">
    <citation type="submission" date="2018-10" db="EMBL/GenBank/DDBJ databases">
        <title>Isolation from soil.</title>
        <authorList>
            <person name="Hu J."/>
        </authorList>
    </citation>
    <scope>NUCLEOTIDE SEQUENCE [LARGE SCALE GENOMIC DNA]</scope>
    <source>
        <strain evidence="2 3">NEAU-Ht49</strain>
    </source>
</reference>
<feature type="transmembrane region" description="Helical" evidence="1">
    <location>
        <begin position="14"/>
        <end position="35"/>
    </location>
</feature>
<keyword evidence="1" id="KW-0472">Membrane</keyword>
<sequence length="346" mass="36364">MTSSGDTRATLRHLFGHLIVPLLMCVGMGLAYLGAFHQPEPHDLRVAIVGSGPRTQVLAQTLKDKAADALDVRTVPTRDTAVSQLQDQKIFGAYAPGASPELLVASAGSDTTATVVQKVFTDVASAQHAPLKVTDVAPPAKGDPTAQGLFFLLVALSIGSYTSVAAIGGAGAPLPMRLRALIAVGTGLVVSAIGTLLAGPVFHLVDHDLPALFGMAAVYTTGILLIGVGLHTFLKRFTMLAMMVLFVMLNFTTAGGVFRPELQNGFFASLHSFWTGAGFVEGVRSLVYFDGHALGGHLLTLGLWLLAGVVLICLAAYHESRARRPRPAPALAREDLEQELEEAVPA</sequence>
<keyword evidence="1" id="KW-1133">Transmembrane helix</keyword>
<accession>A0A3M2MB14</accession>
<keyword evidence="3" id="KW-1185">Reference proteome</keyword>
<comment type="caution">
    <text evidence="2">The sequence shown here is derived from an EMBL/GenBank/DDBJ whole genome shotgun (WGS) entry which is preliminary data.</text>
</comment>
<feature type="transmembrane region" description="Helical" evidence="1">
    <location>
        <begin position="237"/>
        <end position="258"/>
    </location>
</feature>
<organism evidence="2 3">
    <name type="scientific">Actinomadura harenae</name>
    <dbReference type="NCBI Taxonomy" id="2483351"/>
    <lineage>
        <taxon>Bacteria</taxon>
        <taxon>Bacillati</taxon>
        <taxon>Actinomycetota</taxon>
        <taxon>Actinomycetes</taxon>
        <taxon>Streptosporangiales</taxon>
        <taxon>Thermomonosporaceae</taxon>
        <taxon>Actinomadura</taxon>
    </lineage>
</organism>
<dbReference type="RefSeq" id="WP_122194667.1">
    <property type="nucleotide sequence ID" value="NZ_JBHSKC010000004.1"/>
</dbReference>
<feature type="transmembrane region" description="Helical" evidence="1">
    <location>
        <begin position="148"/>
        <end position="168"/>
    </location>
</feature>
<feature type="transmembrane region" description="Helical" evidence="1">
    <location>
        <begin position="180"/>
        <end position="205"/>
    </location>
</feature>
<proteinExistence type="predicted"/>